<dbReference type="SUPFAM" id="SSF51161">
    <property type="entry name" value="Trimeric LpxA-like enzymes"/>
    <property type="match status" value="1"/>
</dbReference>
<dbReference type="InterPro" id="IPR007607">
    <property type="entry name" value="BacA/B"/>
</dbReference>
<evidence type="ECO:0000313" key="1">
    <source>
        <dbReference type="EMBL" id="SUZ51541.1"/>
    </source>
</evidence>
<dbReference type="AlphaFoldDB" id="A0A381NA96"/>
<feature type="non-terminal residue" evidence="1">
    <location>
        <position position="100"/>
    </location>
</feature>
<name>A0A381NA96_9ZZZZ</name>
<proteinExistence type="predicted"/>
<protein>
    <recommendedName>
        <fullName evidence="2">Polymer-forming cytoskeletal protein</fullName>
    </recommendedName>
</protein>
<evidence type="ECO:0008006" key="2">
    <source>
        <dbReference type="Google" id="ProtNLM"/>
    </source>
</evidence>
<dbReference type="Pfam" id="PF04519">
    <property type="entry name" value="Bactofilin"/>
    <property type="match status" value="1"/>
</dbReference>
<reference evidence="1" key="1">
    <citation type="submission" date="2018-05" db="EMBL/GenBank/DDBJ databases">
        <authorList>
            <person name="Lanie J.A."/>
            <person name="Ng W.-L."/>
            <person name="Kazmierczak K.M."/>
            <person name="Andrzejewski T.M."/>
            <person name="Davidsen T.M."/>
            <person name="Wayne K.J."/>
            <person name="Tettelin H."/>
            <person name="Glass J.I."/>
            <person name="Rusch D."/>
            <person name="Podicherti R."/>
            <person name="Tsui H.-C.T."/>
            <person name="Winkler M.E."/>
        </authorList>
    </citation>
    <scope>NUCLEOTIDE SEQUENCE</scope>
</reference>
<dbReference type="PANTHER" id="PTHR35024:SF4">
    <property type="entry name" value="POLYMER-FORMING CYTOSKELETAL PROTEIN"/>
    <property type="match status" value="1"/>
</dbReference>
<accession>A0A381NA96</accession>
<gene>
    <name evidence="1" type="ORF">METZ01_LOCUS4395</name>
</gene>
<dbReference type="PANTHER" id="PTHR35024">
    <property type="entry name" value="HYPOTHETICAL CYTOSOLIC PROTEIN"/>
    <property type="match status" value="1"/>
</dbReference>
<sequence>MAKHENKDVHTMIGADAVIQGNITCQGGVAVYGKVFGDVTSEGPVRVARGGEVHGNVQADDSHIGGTVDGNVRVENRAVLGSESQLKGDLIYRMLVIEEG</sequence>
<dbReference type="EMBL" id="UINC01000225">
    <property type="protein sequence ID" value="SUZ51541.1"/>
    <property type="molecule type" value="Genomic_DNA"/>
</dbReference>
<organism evidence="1">
    <name type="scientific">marine metagenome</name>
    <dbReference type="NCBI Taxonomy" id="408172"/>
    <lineage>
        <taxon>unclassified sequences</taxon>
        <taxon>metagenomes</taxon>
        <taxon>ecological metagenomes</taxon>
    </lineage>
</organism>
<dbReference type="InterPro" id="IPR011004">
    <property type="entry name" value="Trimer_LpxA-like_sf"/>
</dbReference>